<dbReference type="EMBL" id="JBHUPC010000012">
    <property type="protein sequence ID" value="MFD2891759.1"/>
    <property type="molecule type" value="Genomic_DNA"/>
</dbReference>
<keyword evidence="1" id="KW-0732">Signal</keyword>
<sequence>MKSKLCLILLAMLSLQSCSKDDDSSSDSGVTQSKIYGWWYRGENEPQLYHGYYFGNEDDYRQEGSDYGLGPGIGTWGWETDTSIRIVPISGMYNEAVLEVTKLTNDSLVGKVNGGRTIKLSRTNHQE</sequence>
<accession>A0ABW5YMW5</accession>
<name>A0ABW5YMW5_9FLAO</name>
<gene>
    <name evidence="2" type="ORF">ACFS5J_07015</name>
</gene>
<feature type="chain" id="PRO_5046008928" description="Lipoprotein" evidence="1">
    <location>
        <begin position="20"/>
        <end position="127"/>
    </location>
</feature>
<keyword evidence="3" id="KW-1185">Reference proteome</keyword>
<protein>
    <recommendedName>
        <fullName evidence="4">Lipoprotein</fullName>
    </recommendedName>
</protein>
<evidence type="ECO:0008006" key="4">
    <source>
        <dbReference type="Google" id="ProtNLM"/>
    </source>
</evidence>
<evidence type="ECO:0000256" key="1">
    <source>
        <dbReference type="SAM" id="SignalP"/>
    </source>
</evidence>
<proteinExistence type="predicted"/>
<dbReference type="PROSITE" id="PS51257">
    <property type="entry name" value="PROKAR_LIPOPROTEIN"/>
    <property type="match status" value="1"/>
</dbReference>
<feature type="signal peptide" evidence="1">
    <location>
        <begin position="1"/>
        <end position="19"/>
    </location>
</feature>
<comment type="caution">
    <text evidence="2">The sequence shown here is derived from an EMBL/GenBank/DDBJ whole genome shotgun (WGS) entry which is preliminary data.</text>
</comment>
<organism evidence="2 3">
    <name type="scientific">Flavobacterium chuncheonense</name>
    <dbReference type="NCBI Taxonomy" id="2026653"/>
    <lineage>
        <taxon>Bacteria</taxon>
        <taxon>Pseudomonadati</taxon>
        <taxon>Bacteroidota</taxon>
        <taxon>Flavobacteriia</taxon>
        <taxon>Flavobacteriales</taxon>
        <taxon>Flavobacteriaceae</taxon>
        <taxon>Flavobacterium</taxon>
    </lineage>
</organism>
<dbReference type="Proteomes" id="UP001597534">
    <property type="component" value="Unassembled WGS sequence"/>
</dbReference>
<dbReference type="RefSeq" id="WP_379811366.1">
    <property type="nucleotide sequence ID" value="NZ_JBHUPC010000012.1"/>
</dbReference>
<evidence type="ECO:0000313" key="2">
    <source>
        <dbReference type="EMBL" id="MFD2891759.1"/>
    </source>
</evidence>
<reference evidence="3" key="1">
    <citation type="journal article" date="2019" name="Int. J. Syst. Evol. Microbiol.">
        <title>The Global Catalogue of Microorganisms (GCM) 10K type strain sequencing project: providing services to taxonomists for standard genome sequencing and annotation.</title>
        <authorList>
            <consortium name="The Broad Institute Genomics Platform"/>
            <consortium name="The Broad Institute Genome Sequencing Center for Infectious Disease"/>
            <person name="Wu L."/>
            <person name="Ma J."/>
        </authorList>
    </citation>
    <scope>NUCLEOTIDE SEQUENCE [LARGE SCALE GENOMIC DNA]</scope>
    <source>
        <strain evidence="3">KCTC 22671</strain>
    </source>
</reference>
<evidence type="ECO:0000313" key="3">
    <source>
        <dbReference type="Proteomes" id="UP001597534"/>
    </source>
</evidence>